<gene>
    <name evidence="2" type="ORF">A3E45_03030</name>
</gene>
<name>A0A1F5K2R3_9BACT</name>
<comment type="caution">
    <text evidence="2">The sequence shown here is derived from an EMBL/GenBank/DDBJ whole genome shotgun (WGS) entry which is preliminary data.</text>
</comment>
<organism evidence="2 3">
    <name type="scientific">Candidatus Daviesbacteria bacterium RIFCSPHIGHO2_12_FULL_43_11</name>
    <dbReference type="NCBI Taxonomy" id="1797780"/>
    <lineage>
        <taxon>Bacteria</taxon>
        <taxon>Candidatus Daviesiibacteriota</taxon>
    </lineage>
</organism>
<dbReference type="EMBL" id="MFDH01000028">
    <property type="protein sequence ID" value="OGE35080.1"/>
    <property type="molecule type" value="Genomic_DNA"/>
</dbReference>
<feature type="compositionally biased region" description="Basic and acidic residues" evidence="1">
    <location>
        <begin position="233"/>
        <end position="252"/>
    </location>
</feature>
<evidence type="ECO:0000256" key="1">
    <source>
        <dbReference type="SAM" id="MobiDB-lite"/>
    </source>
</evidence>
<proteinExistence type="predicted"/>
<reference evidence="2 3" key="1">
    <citation type="journal article" date="2016" name="Nat. Commun.">
        <title>Thousands of microbial genomes shed light on interconnected biogeochemical processes in an aquifer system.</title>
        <authorList>
            <person name="Anantharaman K."/>
            <person name="Brown C.T."/>
            <person name="Hug L.A."/>
            <person name="Sharon I."/>
            <person name="Castelle C.J."/>
            <person name="Probst A.J."/>
            <person name="Thomas B.C."/>
            <person name="Singh A."/>
            <person name="Wilkins M.J."/>
            <person name="Karaoz U."/>
            <person name="Brodie E.L."/>
            <person name="Williams K.H."/>
            <person name="Hubbard S.S."/>
            <person name="Banfield J.F."/>
        </authorList>
    </citation>
    <scope>NUCLEOTIDE SEQUENCE [LARGE SCALE GENOMIC DNA]</scope>
</reference>
<protein>
    <submittedName>
        <fullName evidence="2">Uncharacterized protein</fullName>
    </submittedName>
</protein>
<dbReference type="Proteomes" id="UP000176405">
    <property type="component" value="Unassembled WGS sequence"/>
</dbReference>
<accession>A0A1F5K2R3</accession>
<feature type="region of interest" description="Disordered" evidence="1">
    <location>
        <begin position="233"/>
        <end position="269"/>
    </location>
</feature>
<sequence>MSQEAKRPESSGEGNNHSLEVLFSALEKGLAGRAYMRSAELLACLQVGDWEGAAKHLSWINRVMDFRNQAREIIEDGGEEPAVAKLKPTDTPTEQVVIKKDGKESASSLPKERAVKDLGKRELGAVRALLALDETKTGFLYPGIEEDWKPVARVVFEGDVDSVGAVERITVHRAVQSLIDKLPKLEKADQQADSGHYERYRQLMEELRQEEVYKKLKASTLVRLMRRDRALPDIPQKKVGEKKSEVQDRPVKNPEPVTESGKGVVDPTNFAPLGNFHPEALEGIRREGGSIVRIHDLRDRQAMIAFVPFQLNAEKSGFRYQNLEESLEDVFQDKLEQCGDDQKQKTRMKGMYSCNARESFYSVDRKLLALIELEGAGRFDEVLALSPRLGGFIRDVREYEGGIYSTLNLTDLRKVYRREITAEEMLQQGCKDLLPMEPDTNNHENGLKNYALTPAEVYQLASVLISQLPEDSGIKIDGKAYKKLEDLVRLTDIEAISDQLGPNSMQCVIGKMRLLLDPQGKERLFTDNMGKDGEVTLAQIAIMCLAAESSRSLELLISGLEKQTK</sequence>
<evidence type="ECO:0000313" key="2">
    <source>
        <dbReference type="EMBL" id="OGE35080.1"/>
    </source>
</evidence>
<evidence type="ECO:0000313" key="3">
    <source>
        <dbReference type="Proteomes" id="UP000176405"/>
    </source>
</evidence>
<dbReference type="AlphaFoldDB" id="A0A1F5K2R3"/>